<keyword evidence="2" id="KW-1185">Reference proteome</keyword>
<gene>
    <name evidence="1" type="ORF">BON30_26325</name>
</gene>
<dbReference type="EMBL" id="MPIN01000007">
    <property type="protein sequence ID" value="OJH37709.1"/>
    <property type="molecule type" value="Genomic_DNA"/>
</dbReference>
<accession>A0A1L9B617</accession>
<dbReference type="AlphaFoldDB" id="A0A1L9B617"/>
<sequence length="121" mass="13135">MGPLPGSRPAPPSPAWPLLLTVAILGGCRGSTCQELAEVYAAVEHKARPCLDHSPLPAFDPAHCEQHQTACDAEDLARLDDQVECYQRLDTCQADKKDAFLDNITRCDDRAPSNTCEAAIF</sequence>
<protein>
    <submittedName>
        <fullName evidence="1">Uncharacterized protein</fullName>
    </submittedName>
</protein>
<evidence type="ECO:0000313" key="1">
    <source>
        <dbReference type="EMBL" id="OJH37709.1"/>
    </source>
</evidence>
<proteinExistence type="predicted"/>
<evidence type="ECO:0000313" key="2">
    <source>
        <dbReference type="Proteomes" id="UP000182229"/>
    </source>
</evidence>
<reference evidence="1 2" key="2">
    <citation type="submission" date="2016-12" db="EMBL/GenBank/DDBJ databases">
        <title>Draft Genome Sequence of Cystobacter ferrugineus Strain Cbfe23.</title>
        <authorList>
            <person name="Akbar S."/>
            <person name="Dowd S.E."/>
            <person name="Stevens D.C."/>
        </authorList>
    </citation>
    <scope>NUCLEOTIDE SEQUENCE [LARGE SCALE GENOMIC DNA]</scope>
    <source>
        <strain evidence="1 2">Cbfe23</strain>
    </source>
</reference>
<reference evidence="2" key="1">
    <citation type="submission" date="2016-11" db="EMBL/GenBank/DDBJ databases">
        <authorList>
            <person name="Shukria A."/>
            <person name="Stevens D.C."/>
        </authorList>
    </citation>
    <scope>NUCLEOTIDE SEQUENCE [LARGE SCALE GENOMIC DNA]</scope>
    <source>
        <strain evidence="2">Cbfe23</strain>
    </source>
</reference>
<dbReference type="Proteomes" id="UP000182229">
    <property type="component" value="Unassembled WGS sequence"/>
</dbReference>
<dbReference type="STRING" id="83449.BON30_26325"/>
<organism evidence="1 2">
    <name type="scientific">Cystobacter ferrugineus</name>
    <dbReference type="NCBI Taxonomy" id="83449"/>
    <lineage>
        <taxon>Bacteria</taxon>
        <taxon>Pseudomonadati</taxon>
        <taxon>Myxococcota</taxon>
        <taxon>Myxococcia</taxon>
        <taxon>Myxococcales</taxon>
        <taxon>Cystobacterineae</taxon>
        <taxon>Archangiaceae</taxon>
        <taxon>Cystobacter</taxon>
    </lineage>
</organism>
<name>A0A1L9B617_9BACT</name>
<comment type="caution">
    <text evidence="1">The sequence shown here is derived from an EMBL/GenBank/DDBJ whole genome shotgun (WGS) entry which is preliminary data.</text>
</comment>